<dbReference type="Proteomes" id="UP001500630">
    <property type="component" value="Unassembled WGS sequence"/>
</dbReference>
<proteinExistence type="predicted"/>
<dbReference type="InterPro" id="IPR049349">
    <property type="entry name" value="DUF2264_N"/>
</dbReference>
<dbReference type="PANTHER" id="PTHR35339">
    <property type="entry name" value="LINALOOL DEHYDRATASE_ISOMERASE DOMAIN-CONTAINING PROTEIN"/>
    <property type="match status" value="1"/>
</dbReference>
<feature type="region of interest" description="Disordered" evidence="1">
    <location>
        <begin position="369"/>
        <end position="388"/>
    </location>
</feature>
<feature type="domain" description="DUF2264" evidence="2">
    <location>
        <begin position="3"/>
        <end position="336"/>
    </location>
</feature>
<keyword evidence="4" id="KW-1185">Reference proteome</keyword>
<evidence type="ECO:0000259" key="2">
    <source>
        <dbReference type="Pfam" id="PF10022"/>
    </source>
</evidence>
<dbReference type="Pfam" id="PF10022">
    <property type="entry name" value="DUF2264"/>
    <property type="match status" value="1"/>
</dbReference>
<gene>
    <name evidence="3" type="ORF">GCM10022419_114590</name>
</gene>
<comment type="caution">
    <text evidence="3">The sequence shown here is derived from an EMBL/GenBank/DDBJ whole genome shotgun (WGS) entry which is preliminary data.</text>
</comment>
<evidence type="ECO:0000256" key="1">
    <source>
        <dbReference type="SAM" id="MobiDB-lite"/>
    </source>
</evidence>
<name>A0ABP6ZJG6_9ACTN</name>
<reference evidence="4" key="1">
    <citation type="journal article" date="2019" name="Int. J. Syst. Evol. Microbiol.">
        <title>The Global Catalogue of Microorganisms (GCM) 10K type strain sequencing project: providing services to taxonomists for standard genome sequencing and annotation.</title>
        <authorList>
            <consortium name="The Broad Institute Genomics Platform"/>
            <consortium name="The Broad Institute Genome Sequencing Center for Infectious Disease"/>
            <person name="Wu L."/>
            <person name="Ma J."/>
        </authorList>
    </citation>
    <scope>NUCLEOTIDE SEQUENCE [LARGE SCALE GENOMIC DNA]</scope>
    <source>
        <strain evidence="4">JCM 17326</strain>
    </source>
</reference>
<protein>
    <submittedName>
        <fullName evidence="3">DUF2264 domain-containing protein</fullName>
    </submittedName>
</protein>
<accession>A0ABP6ZJG6</accession>
<dbReference type="RefSeq" id="WP_345575750.1">
    <property type="nucleotide sequence ID" value="NZ_BAABDQ010000046.1"/>
</dbReference>
<dbReference type="PANTHER" id="PTHR35339:SF4">
    <property type="entry name" value="LINALOOL DEHYDRATASE_ISOMERASE DOMAIN-CONTAINING PROTEIN"/>
    <property type="match status" value="1"/>
</dbReference>
<dbReference type="EMBL" id="BAABDQ010000046">
    <property type="protein sequence ID" value="GAA3610656.1"/>
    <property type="molecule type" value="Genomic_DNA"/>
</dbReference>
<organism evidence="3 4">
    <name type="scientific">Nonomuraea rosea</name>
    <dbReference type="NCBI Taxonomy" id="638574"/>
    <lineage>
        <taxon>Bacteria</taxon>
        <taxon>Bacillati</taxon>
        <taxon>Actinomycetota</taxon>
        <taxon>Actinomycetes</taxon>
        <taxon>Streptosporangiales</taxon>
        <taxon>Streptosporangiaceae</taxon>
        <taxon>Nonomuraea</taxon>
    </lineage>
</organism>
<evidence type="ECO:0000313" key="4">
    <source>
        <dbReference type="Proteomes" id="UP001500630"/>
    </source>
</evidence>
<evidence type="ECO:0000313" key="3">
    <source>
        <dbReference type="EMBL" id="GAA3610656.1"/>
    </source>
</evidence>
<sequence length="579" mass="62982">MNRDAWERVADDLLRAAWRWASPDQAFLHLPGKPSANGVLSDGLEGYARTFLAAAFRVAGAEGDDPHGWLDRYASGLAAGPRLWPAIGDYYGQGQPMVESASVALGLRLTRPWLWDRLDPDVQDQAETWLRGALRHLPSPNNWYLFPLTVAGFLESVGRGDEETARARQRALDLLDHWYQGQGWYSDGDGRAFDHYNGWALHLYPMLDSPDVFGERLREHLESYALLFGGDGAPIHFGRSLTYRFAAAGAVALGAVTGHTPLSPGASRRLINGCLRYFLDRGAVDSDGLLVPGWHGPHEPTLQFYSGPASPYWASKAFVALLAPAGHPLWTAPEEPVPNEIGDRVLALPGPGLLIQSTRADGIVRLHNHGSDHVRPHEAETADGDDPHYGRLAYSTRTGPTALGNVADNHLGIEFSGSTSVRRRIHPLGDGWGWAASWHRPVFPTGSPMLPGLRVESVTIVRGPLEVRVHRIVGAPTGTRVTETGWASDFSDIQSLYGWAERDNIPAPYGTAFTRSARVPRLAADITGTRILASLVSLTTEPVPSSAVAFHADGDTLTIRWTADGFATSIAFDPLQVIA</sequence>
<dbReference type="InterPro" id="IPR016624">
    <property type="entry name" value="UCP014753"/>
</dbReference>
<dbReference type="PIRSF" id="PIRSF014753">
    <property type="entry name" value="UCP014753"/>
    <property type="match status" value="1"/>
</dbReference>